<dbReference type="Gene3D" id="1.20.140.150">
    <property type="match status" value="1"/>
</dbReference>
<organism evidence="10 11">
    <name type="scientific">Chiloscyllium punctatum</name>
    <name type="common">Brownbanded bambooshark</name>
    <name type="synonym">Hemiscyllium punctatum</name>
    <dbReference type="NCBI Taxonomy" id="137246"/>
    <lineage>
        <taxon>Eukaryota</taxon>
        <taxon>Metazoa</taxon>
        <taxon>Chordata</taxon>
        <taxon>Craniata</taxon>
        <taxon>Vertebrata</taxon>
        <taxon>Chondrichthyes</taxon>
        <taxon>Elasmobranchii</taxon>
        <taxon>Galeomorphii</taxon>
        <taxon>Galeoidea</taxon>
        <taxon>Orectolobiformes</taxon>
        <taxon>Hemiscylliidae</taxon>
        <taxon>Chiloscyllium</taxon>
    </lineage>
</organism>
<comment type="subcellular location">
    <subcellularLocation>
        <location evidence="8">Cell junction</location>
        <location evidence="8">Tight junction</location>
    </subcellularLocation>
    <subcellularLocation>
        <location evidence="8">Cell membrane</location>
        <topology evidence="8">Multi-pass membrane protein</topology>
    </subcellularLocation>
</comment>
<proteinExistence type="inferred from homology"/>
<feature type="compositionally biased region" description="Polar residues" evidence="9">
    <location>
        <begin position="217"/>
        <end position="226"/>
    </location>
</feature>
<protein>
    <recommendedName>
        <fullName evidence="8">Claudin</fullName>
    </recommendedName>
</protein>
<dbReference type="PRINTS" id="PR01077">
    <property type="entry name" value="CLAUDIN"/>
</dbReference>
<evidence type="ECO:0000256" key="3">
    <source>
        <dbReference type="ARBA" id="ARBA00022475"/>
    </source>
</evidence>
<dbReference type="GO" id="GO:0005886">
    <property type="term" value="C:plasma membrane"/>
    <property type="evidence" value="ECO:0007669"/>
    <property type="project" value="UniProtKB-SubCell"/>
</dbReference>
<feature type="transmembrane region" description="Helical" evidence="8">
    <location>
        <begin position="92"/>
        <end position="113"/>
    </location>
</feature>
<feature type="transmembrane region" description="Helical" evidence="8">
    <location>
        <begin position="174"/>
        <end position="197"/>
    </location>
</feature>
<gene>
    <name evidence="10" type="ORF">chiPu_0006416</name>
</gene>
<evidence type="ECO:0000256" key="2">
    <source>
        <dbReference type="ARBA" id="ARBA00022427"/>
    </source>
</evidence>
<comment type="caution">
    <text evidence="10">The sequence shown here is derived from an EMBL/GenBank/DDBJ whole genome shotgun (WGS) entry which is preliminary data.</text>
</comment>
<keyword evidence="4 8" id="KW-0812">Transmembrane</keyword>
<dbReference type="EMBL" id="BEZZ01000187">
    <property type="protein sequence ID" value="GCC27990.1"/>
    <property type="molecule type" value="Genomic_DNA"/>
</dbReference>
<dbReference type="PROSITE" id="PS01346">
    <property type="entry name" value="CLAUDIN"/>
    <property type="match status" value="1"/>
</dbReference>
<keyword evidence="11" id="KW-1185">Reference proteome</keyword>
<keyword evidence="6 8" id="KW-1133">Transmembrane helix</keyword>
<dbReference type="PANTHER" id="PTHR12002">
    <property type="entry name" value="CLAUDIN"/>
    <property type="match status" value="1"/>
</dbReference>
<dbReference type="Proteomes" id="UP000287033">
    <property type="component" value="Unassembled WGS sequence"/>
</dbReference>
<evidence type="ECO:0000256" key="5">
    <source>
        <dbReference type="ARBA" id="ARBA00022949"/>
    </source>
</evidence>
<dbReference type="STRING" id="137246.A0A401SCA5"/>
<evidence type="ECO:0000256" key="1">
    <source>
        <dbReference type="ARBA" id="ARBA00008295"/>
    </source>
</evidence>
<dbReference type="Pfam" id="PF00822">
    <property type="entry name" value="PMP22_Claudin"/>
    <property type="match status" value="1"/>
</dbReference>
<evidence type="ECO:0000256" key="9">
    <source>
        <dbReference type="SAM" id="MobiDB-lite"/>
    </source>
</evidence>
<feature type="transmembrane region" description="Helical" evidence="8">
    <location>
        <begin position="134"/>
        <end position="154"/>
    </location>
</feature>
<dbReference type="AlphaFoldDB" id="A0A401SCA5"/>
<evidence type="ECO:0000313" key="11">
    <source>
        <dbReference type="Proteomes" id="UP000287033"/>
    </source>
</evidence>
<evidence type="ECO:0000256" key="7">
    <source>
        <dbReference type="ARBA" id="ARBA00023136"/>
    </source>
</evidence>
<evidence type="ECO:0000313" key="10">
    <source>
        <dbReference type="EMBL" id="GCC27990.1"/>
    </source>
</evidence>
<comment type="function">
    <text evidence="8">Claudins function as major constituents of the tight junction complexes that regulate the permeability of epithelia.</text>
</comment>
<dbReference type="PRINTS" id="PR01385">
    <property type="entry name" value="CLAUDIN14"/>
</dbReference>
<feature type="region of interest" description="Disordered" evidence="9">
    <location>
        <begin position="204"/>
        <end position="226"/>
    </location>
</feature>
<keyword evidence="3 8" id="KW-1003">Cell membrane</keyword>
<dbReference type="GO" id="GO:0005198">
    <property type="term" value="F:structural molecule activity"/>
    <property type="evidence" value="ECO:0007669"/>
    <property type="project" value="InterPro"/>
</dbReference>
<dbReference type="InterPro" id="IPR004031">
    <property type="entry name" value="PMP22/EMP/MP20/Claudin"/>
</dbReference>
<reference evidence="10 11" key="1">
    <citation type="journal article" date="2018" name="Nat. Ecol. Evol.">
        <title>Shark genomes provide insights into elasmobranch evolution and the origin of vertebrates.</title>
        <authorList>
            <person name="Hara Y"/>
            <person name="Yamaguchi K"/>
            <person name="Onimaru K"/>
            <person name="Kadota M"/>
            <person name="Koyanagi M"/>
            <person name="Keeley SD"/>
            <person name="Tatsumi K"/>
            <person name="Tanaka K"/>
            <person name="Motone F"/>
            <person name="Kageyama Y"/>
            <person name="Nozu R"/>
            <person name="Adachi N"/>
            <person name="Nishimura O"/>
            <person name="Nakagawa R"/>
            <person name="Tanegashima C"/>
            <person name="Kiyatake I"/>
            <person name="Matsumoto R"/>
            <person name="Murakumo K"/>
            <person name="Nishida K"/>
            <person name="Terakita A"/>
            <person name="Kuratani S"/>
            <person name="Sato K"/>
            <person name="Hyodo S Kuraku.S."/>
        </authorList>
    </citation>
    <scope>NUCLEOTIDE SEQUENCE [LARGE SCALE GENOMIC DNA]</scope>
</reference>
<dbReference type="OMA" id="MPQWKIS"/>
<dbReference type="OrthoDB" id="10025519at2759"/>
<name>A0A401SCA5_CHIPU</name>
<feature type="transmembrane region" description="Helical" evidence="8">
    <location>
        <begin position="21"/>
        <end position="40"/>
    </location>
</feature>
<accession>A0A401SCA5</accession>
<keyword evidence="2 8" id="KW-0796">Tight junction</keyword>
<dbReference type="FunFam" id="1.20.140.150:FF:000001">
    <property type="entry name" value="Claudin"/>
    <property type="match status" value="1"/>
</dbReference>
<dbReference type="InterPro" id="IPR017974">
    <property type="entry name" value="Claudin_CS"/>
</dbReference>
<evidence type="ECO:0000256" key="6">
    <source>
        <dbReference type="ARBA" id="ARBA00022989"/>
    </source>
</evidence>
<dbReference type="GO" id="GO:0005923">
    <property type="term" value="C:bicellular tight junction"/>
    <property type="evidence" value="ECO:0007669"/>
    <property type="project" value="UniProtKB-SubCell"/>
</dbReference>
<keyword evidence="7 8" id="KW-0472">Membrane</keyword>
<evidence type="ECO:0000256" key="8">
    <source>
        <dbReference type="RuleBase" id="RU060637"/>
    </source>
</evidence>
<sequence length="226" mass="24176">MTRSQAEVLVRTRMANSGLQILGFALAFFGWIGIITSTALPQWKTSSYAGDNIVTAQAIYEGLWMSCVSQSTGQVQCKVYDSLLKLHSTIQATRALMIIGILLGTLAILIAAMGMKCTTCFADDKKRKGQVATVGGIMFIISGLATLVATAWYGNNITREFYSPLTPTNNRFEFGQALFIGWAAATLCLLGGAFLCCSCSKGTGGSYSKKAYPQAQGAPSTARNYV</sequence>
<keyword evidence="5 8" id="KW-0965">Cell junction</keyword>
<comment type="similarity">
    <text evidence="1 8">Belongs to the claudin family.</text>
</comment>
<dbReference type="InterPro" id="IPR006187">
    <property type="entry name" value="Claudin"/>
</dbReference>
<evidence type="ECO:0000256" key="4">
    <source>
        <dbReference type="ARBA" id="ARBA00022692"/>
    </source>
</evidence>